<dbReference type="InterPro" id="IPR006538">
    <property type="entry name" value="CobT"/>
</dbReference>
<dbReference type="EC" id="6.6.1.2" evidence="1"/>
<dbReference type="NCBIfam" id="TIGR01651">
    <property type="entry name" value="CobT"/>
    <property type="match status" value="1"/>
</dbReference>
<dbReference type="EMBL" id="SNXY01000008">
    <property type="protein sequence ID" value="TDP84006.1"/>
    <property type="molecule type" value="Genomic_DNA"/>
</dbReference>
<dbReference type="InterPro" id="IPR036465">
    <property type="entry name" value="vWFA_dom_sf"/>
</dbReference>
<evidence type="ECO:0000259" key="3">
    <source>
        <dbReference type="PROSITE" id="PS50234"/>
    </source>
</evidence>
<dbReference type="AlphaFoldDB" id="A0A4R6REA6"/>
<evidence type="ECO:0000256" key="2">
    <source>
        <dbReference type="SAM" id="MobiDB-lite"/>
    </source>
</evidence>
<dbReference type="SMART" id="SM00327">
    <property type="entry name" value="VWA"/>
    <property type="match status" value="1"/>
</dbReference>
<name>A0A4R6REA6_9HYPH</name>
<evidence type="ECO:0000313" key="5">
    <source>
        <dbReference type="Proteomes" id="UP000294547"/>
    </source>
</evidence>
<feature type="compositionally biased region" description="Acidic residues" evidence="2">
    <location>
        <begin position="219"/>
        <end position="233"/>
    </location>
</feature>
<keyword evidence="5" id="KW-1185">Reference proteome</keyword>
<dbReference type="InterPro" id="IPR025861">
    <property type="entry name" value="CobT_VWA_dom"/>
</dbReference>
<dbReference type="Pfam" id="PF06213">
    <property type="entry name" value="CobT"/>
    <property type="match status" value="1"/>
</dbReference>
<evidence type="ECO:0000313" key="4">
    <source>
        <dbReference type="EMBL" id="TDP84006.1"/>
    </source>
</evidence>
<feature type="compositionally biased region" description="Acidic residues" evidence="2">
    <location>
        <begin position="264"/>
        <end position="290"/>
    </location>
</feature>
<dbReference type="GO" id="GO:0051116">
    <property type="term" value="F:cobaltochelatase activity"/>
    <property type="evidence" value="ECO:0007669"/>
    <property type="project" value="UniProtKB-UniRule"/>
</dbReference>
<dbReference type="CDD" id="cd01454">
    <property type="entry name" value="vWA_norD_type"/>
    <property type="match status" value="1"/>
</dbReference>
<feature type="compositionally biased region" description="Basic and acidic residues" evidence="2">
    <location>
        <begin position="291"/>
        <end position="303"/>
    </location>
</feature>
<feature type="region of interest" description="Disordered" evidence="2">
    <location>
        <begin position="1"/>
        <end position="22"/>
    </location>
</feature>
<gene>
    <name evidence="4" type="ORF">EDD54_2609</name>
</gene>
<dbReference type="PIRSF" id="PIRSF031715">
    <property type="entry name" value="Cob_chel_CobT"/>
    <property type="match status" value="1"/>
</dbReference>
<feature type="domain" description="VWFA" evidence="3">
    <location>
        <begin position="413"/>
        <end position="623"/>
    </location>
</feature>
<evidence type="ECO:0000256" key="1">
    <source>
        <dbReference type="NCBIfam" id="TIGR01651"/>
    </source>
</evidence>
<dbReference type="InterPro" id="IPR002035">
    <property type="entry name" value="VWF_A"/>
</dbReference>
<accession>A0A4R6REA6</accession>
<dbReference type="SUPFAM" id="SSF53300">
    <property type="entry name" value="vWA-like"/>
    <property type="match status" value="1"/>
</dbReference>
<reference evidence="4 5" key="1">
    <citation type="submission" date="2019-03" db="EMBL/GenBank/DDBJ databases">
        <title>Genomic Encyclopedia of Type Strains, Phase IV (KMG-IV): sequencing the most valuable type-strain genomes for metagenomic binning, comparative biology and taxonomic classification.</title>
        <authorList>
            <person name="Goeker M."/>
        </authorList>
    </citation>
    <scope>NUCLEOTIDE SEQUENCE [LARGE SCALE GENOMIC DNA]</scope>
    <source>
        <strain evidence="4 5">DSM 102969</strain>
    </source>
</reference>
<dbReference type="Pfam" id="PF11775">
    <property type="entry name" value="CobT_C"/>
    <property type="match status" value="1"/>
</dbReference>
<proteinExistence type="predicted"/>
<feature type="region of interest" description="Disordered" evidence="2">
    <location>
        <begin position="618"/>
        <end position="647"/>
    </location>
</feature>
<dbReference type="PANTHER" id="PTHR41248:SF1">
    <property type="entry name" value="NORD PROTEIN"/>
    <property type="match status" value="1"/>
</dbReference>
<organism evidence="4 5">
    <name type="scientific">Oharaeibacter diazotrophicus</name>
    <dbReference type="NCBI Taxonomy" id="1920512"/>
    <lineage>
        <taxon>Bacteria</taxon>
        <taxon>Pseudomonadati</taxon>
        <taxon>Pseudomonadota</taxon>
        <taxon>Alphaproteobacteria</taxon>
        <taxon>Hyphomicrobiales</taxon>
        <taxon>Pleomorphomonadaceae</taxon>
        <taxon>Oharaeibacter</taxon>
    </lineage>
</organism>
<dbReference type="InterPro" id="IPR051928">
    <property type="entry name" value="NorD/CobT"/>
</dbReference>
<protein>
    <recommendedName>
        <fullName evidence="1">Cobaltochelatase subunit CobT</fullName>
        <ecNumber evidence="1">6.6.1.2</ecNumber>
    </recommendedName>
</protein>
<dbReference type="Gene3D" id="3.40.50.410">
    <property type="entry name" value="von Willebrand factor, type A domain"/>
    <property type="match status" value="1"/>
</dbReference>
<dbReference type="GO" id="GO:0009236">
    <property type="term" value="P:cobalamin biosynthetic process"/>
    <property type="evidence" value="ECO:0007669"/>
    <property type="project" value="UniProtKB-UniRule"/>
</dbReference>
<comment type="caution">
    <text evidence="4">The sequence shown here is derived from an EMBL/GenBank/DDBJ whole genome shotgun (WGS) entry which is preliminary data.</text>
</comment>
<dbReference type="PANTHER" id="PTHR41248">
    <property type="entry name" value="NORD PROTEIN"/>
    <property type="match status" value="1"/>
</dbReference>
<dbReference type="PROSITE" id="PS50234">
    <property type="entry name" value="VWFA"/>
    <property type="match status" value="1"/>
</dbReference>
<dbReference type="Proteomes" id="UP000294547">
    <property type="component" value="Unassembled WGS sequence"/>
</dbReference>
<sequence length="647" mass="71364">MGPMAREPSSSAKSPPPTEPLKKAVGVAMRAIAGDGELEVVFATDRPSLAGHRARLPEPPRRPTAHDVAVTRGLADSMALRLACHDAAVHRDHVPEGPKARAVFEAVEQARCEALGARAMPGVGANLGAMLEDRYFRGNYHEISDRADAPLEDAVALMVRERLTGEAPPRSAETLVQMWRPWIEEKAGANLANLDAVVGSQKDFARAVRGLLVSLDMADELGGEPDEPDENEDGDRNDTSDDQSSGEADEQEAADKAAPQEQEATGEDQETGETEVEADVSDQSMEEDAADQAREAGEAKRPDLPFSNQPPESDYKVFTQRFDEITRPEDLCDGQELDRLRAYLDKQLVHLQGAVSRLANRLQRRLMAQQNRGWDFDMEEGLLDTARLTRVVTDPMQPLAFKLERDTDFRDTVVTLLIDNSGSMRGRPITVAAACADILARTLERCGVKVELLGFTTKAWKGGQSREAWLAAGKPPQPGRLNDLRHIVYKAADAPWRRARRNLGLMMREGLLKENIDGEALNWAHERLLARPENRKILMMISDGAPVDDSTLSVNPGNYLERHLRHVIEEIETRSPVELIAIGIGHDVTRYYRRAVTIVDAEELAGAMTEQLASLFAEEDASDRRRGAPRRQPAAPRPRRVAGMGLK</sequence>
<feature type="region of interest" description="Disordered" evidence="2">
    <location>
        <begin position="219"/>
        <end position="315"/>
    </location>
</feature>